<gene>
    <name evidence="2" type="ORF">SLS53_007841</name>
</gene>
<dbReference type="AlphaFoldDB" id="A0AAN9TZD1"/>
<accession>A0AAN9TZD1</accession>
<feature type="region of interest" description="Disordered" evidence="1">
    <location>
        <begin position="162"/>
        <end position="185"/>
    </location>
</feature>
<feature type="region of interest" description="Disordered" evidence="1">
    <location>
        <begin position="519"/>
        <end position="577"/>
    </location>
</feature>
<feature type="region of interest" description="Disordered" evidence="1">
    <location>
        <begin position="463"/>
        <end position="503"/>
    </location>
</feature>
<dbReference type="EMBL" id="JAJSPL020000042">
    <property type="protein sequence ID" value="KAK7734735.1"/>
    <property type="molecule type" value="Genomic_DNA"/>
</dbReference>
<evidence type="ECO:0000313" key="2">
    <source>
        <dbReference type="EMBL" id="KAK7734735.1"/>
    </source>
</evidence>
<protein>
    <submittedName>
        <fullName evidence="2">Uncharacterized protein</fullName>
    </submittedName>
</protein>
<comment type="caution">
    <text evidence="2">The sequence shown here is derived from an EMBL/GenBank/DDBJ whole genome shotgun (WGS) entry which is preliminary data.</text>
</comment>
<reference evidence="2 3" key="1">
    <citation type="journal article" date="2023" name="PLoS ONE">
        <title>Cytospora paraplurivora sp. nov. isolated from orchards with fruit tree decline syndrome in Ontario, Canada.</title>
        <authorList>
            <person name="Ilyukhin E."/>
            <person name="Nguyen H.D.T."/>
            <person name="Castle A.J."/>
            <person name="Ellouze W."/>
        </authorList>
    </citation>
    <scope>NUCLEOTIDE SEQUENCE [LARGE SCALE GENOMIC DNA]</scope>
    <source>
        <strain evidence="2 3">FDS-564</strain>
    </source>
</reference>
<evidence type="ECO:0000313" key="3">
    <source>
        <dbReference type="Proteomes" id="UP001320245"/>
    </source>
</evidence>
<feature type="region of interest" description="Disordered" evidence="1">
    <location>
        <begin position="129"/>
        <end position="148"/>
    </location>
</feature>
<name>A0AAN9TZD1_9PEZI</name>
<feature type="region of interest" description="Disordered" evidence="1">
    <location>
        <begin position="1"/>
        <end position="34"/>
    </location>
</feature>
<feature type="compositionally biased region" description="Basic and acidic residues" evidence="1">
    <location>
        <begin position="1"/>
        <end position="10"/>
    </location>
</feature>
<feature type="compositionally biased region" description="Polar residues" evidence="1">
    <location>
        <begin position="97"/>
        <end position="110"/>
    </location>
</feature>
<feature type="region of interest" description="Disordered" evidence="1">
    <location>
        <begin position="80"/>
        <end position="110"/>
    </location>
</feature>
<feature type="compositionally biased region" description="Polar residues" evidence="1">
    <location>
        <begin position="463"/>
        <end position="482"/>
    </location>
</feature>
<sequence>MHLEEWEKQRLSIINEHTSHAHSSSIGPQQPSLQTITSQEELANSTNLARLPPGATVDSQRVYSALMKRMNETKQLAGIVEQQRKSSDASDPFRTLSPPSTIGSGGSNVTAALAGAKPPQELSWAVGKEADEYRHPSRSASRATEGSYKAVSIPVAVENRRLSPPIQLTPTGKHAPSARSITDRSSVFFGTPTSHLFRTKSPYRRSLQDAMDSQREREEPCVDTTETIATTPPRSVAGKVAYSESNYSEGTQIHNTRTNKELLVAGYTNGLNAHGDASILTNRYTYRPTSQRHISTASSIEWKALLSADVEKKEKSPGSPTKVTGRASEVESFGCGHIREAAQIGSCDEDEYNSSPAVHMPTNPTTPLGAIDSNIVKLSPRQRSILRTTPPPARTLQENEQPVSYEIKNPASSGQEDDILPTDALKLNSERSRAGLESVTRPHTPIQGPEVRLTKSLARLQSFSRIREPQTGSPQPPASSTVRLMRKAASKLERSTASATASPAFSSAFERQFGSLSRNLGGELAEKENQSPRGGEVQDRGSDTKGQFRGSKTMVELFLGTRRREGASGSGDGAAFL</sequence>
<keyword evidence="3" id="KW-1185">Reference proteome</keyword>
<feature type="compositionally biased region" description="Gly residues" evidence="1">
    <location>
        <begin position="568"/>
        <end position="577"/>
    </location>
</feature>
<dbReference type="Proteomes" id="UP001320245">
    <property type="component" value="Unassembled WGS sequence"/>
</dbReference>
<feature type="compositionally biased region" description="Basic and acidic residues" evidence="1">
    <location>
        <begin position="524"/>
        <end position="543"/>
    </location>
</feature>
<feature type="compositionally biased region" description="Polar residues" evidence="1">
    <location>
        <begin position="21"/>
        <end position="34"/>
    </location>
</feature>
<feature type="region of interest" description="Disordered" evidence="1">
    <location>
        <begin position="431"/>
        <end position="450"/>
    </location>
</feature>
<proteinExistence type="predicted"/>
<evidence type="ECO:0000256" key="1">
    <source>
        <dbReference type="SAM" id="MobiDB-lite"/>
    </source>
</evidence>
<organism evidence="2 3">
    <name type="scientific">Cytospora paraplurivora</name>
    <dbReference type="NCBI Taxonomy" id="2898453"/>
    <lineage>
        <taxon>Eukaryota</taxon>
        <taxon>Fungi</taxon>
        <taxon>Dikarya</taxon>
        <taxon>Ascomycota</taxon>
        <taxon>Pezizomycotina</taxon>
        <taxon>Sordariomycetes</taxon>
        <taxon>Sordariomycetidae</taxon>
        <taxon>Diaporthales</taxon>
        <taxon>Cytosporaceae</taxon>
        <taxon>Cytospora</taxon>
    </lineage>
</organism>